<dbReference type="InterPro" id="IPR013830">
    <property type="entry name" value="SGNH_hydro"/>
</dbReference>
<dbReference type="OrthoDB" id="9804395at2"/>
<feature type="region of interest" description="Disordered" evidence="1">
    <location>
        <begin position="290"/>
        <end position="334"/>
    </location>
</feature>
<dbReference type="Gene3D" id="3.40.50.1110">
    <property type="entry name" value="SGNH hydrolase"/>
    <property type="match status" value="1"/>
</dbReference>
<keyword evidence="2" id="KW-0812">Transmembrane</keyword>
<evidence type="ECO:0000256" key="1">
    <source>
        <dbReference type="SAM" id="MobiDB-lite"/>
    </source>
</evidence>
<name>A0A3A5H3D2_9ACTN</name>
<dbReference type="InterPro" id="IPR051532">
    <property type="entry name" value="Ester_Hydrolysis_Enzymes"/>
</dbReference>
<proteinExistence type="predicted"/>
<keyword evidence="4" id="KW-0378">Hydrolase</keyword>
<dbReference type="SUPFAM" id="SSF52266">
    <property type="entry name" value="SGNH hydrolase"/>
    <property type="match status" value="1"/>
</dbReference>
<sequence length="334" mass="34835">MGKVDTARRIASAAAVSGGGLSALGLGVYGLMRAEAMLARKAIGDPLEDPPPNSSGWYGRRRPGPAIKVALLGDSGAAGYGVDRVEDTPGAHLGTGISTYADRRVYLGSFAVVGAQTSDLMDQVERALPIEPDVVVISIGGNDVTHGVTPARSVEHLEPCLGRLRAAGIQIVFGTCPDLGTVRPINPPLRQWARVMSRRLAAAQAVAVVQANGRSVSLGSILGPEFDARPLDLFGPDQFHPSAEGYEHLAAVLLPSTLAALGLTPVDDAPVAGRGEGVLLLSRAATEAARTPGTELDGTASARRGVRGKLVELRHRRRQPHIESESPDSELEPA</sequence>
<dbReference type="RefSeq" id="WP_120059190.1">
    <property type="nucleotide sequence ID" value="NZ_QYRP01000002.1"/>
</dbReference>
<evidence type="ECO:0000313" key="4">
    <source>
        <dbReference type="EMBL" id="RJS45289.1"/>
    </source>
</evidence>
<dbReference type="AlphaFoldDB" id="A0A3A5H3D2"/>
<reference evidence="5" key="1">
    <citation type="submission" date="2018-09" db="EMBL/GenBank/DDBJ databases">
        <authorList>
            <person name="Zhu H."/>
        </authorList>
    </citation>
    <scope>NUCLEOTIDE SEQUENCE [LARGE SCALE GENOMIC DNA]</scope>
    <source>
        <strain evidence="5">K1W22B-1</strain>
    </source>
</reference>
<dbReference type="EMBL" id="QYRP01000002">
    <property type="protein sequence ID" value="RJS45289.1"/>
    <property type="molecule type" value="Genomic_DNA"/>
</dbReference>
<organism evidence="4 5">
    <name type="scientific">Nocardioides cavernaquae</name>
    <dbReference type="NCBI Taxonomy" id="2321396"/>
    <lineage>
        <taxon>Bacteria</taxon>
        <taxon>Bacillati</taxon>
        <taxon>Actinomycetota</taxon>
        <taxon>Actinomycetes</taxon>
        <taxon>Propionibacteriales</taxon>
        <taxon>Nocardioidaceae</taxon>
        <taxon>Nocardioides</taxon>
    </lineage>
</organism>
<keyword evidence="5" id="KW-1185">Reference proteome</keyword>
<dbReference type="Proteomes" id="UP000276542">
    <property type="component" value="Unassembled WGS sequence"/>
</dbReference>
<accession>A0A3A5H3D2</accession>
<comment type="caution">
    <text evidence="4">The sequence shown here is derived from an EMBL/GenBank/DDBJ whole genome shotgun (WGS) entry which is preliminary data.</text>
</comment>
<feature type="domain" description="SGNH hydrolase-type esterase" evidence="3">
    <location>
        <begin position="71"/>
        <end position="247"/>
    </location>
</feature>
<dbReference type="GO" id="GO:0004622">
    <property type="term" value="F:phosphatidylcholine lysophospholipase activity"/>
    <property type="evidence" value="ECO:0007669"/>
    <property type="project" value="TreeGrafter"/>
</dbReference>
<dbReference type="CDD" id="cd01836">
    <property type="entry name" value="FeeA_FeeB_like"/>
    <property type="match status" value="1"/>
</dbReference>
<dbReference type="Pfam" id="PF13472">
    <property type="entry name" value="Lipase_GDSL_2"/>
    <property type="match status" value="1"/>
</dbReference>
<gene>
    <name evidence="4" type="ORF">D4739_03015</name>
</gene>
<dbReference type="InterPro" id="IPR036514">
    <property type="entry name" value="SGNH_hydro_sf"/>
</dbReference>
<evidence type="ECO:0000256" key="2">
    <source>
        <dbReference type="SAM" id="Phobius"/>
    </source>
</evidence>
<feature type="compositionally biased region" description="Acidic residues" evidence="1">
    <location>
        <begin position="325"/>
        <end position="334"/>
    </location>
</feature>
<evidence type="ECO:0000259" key="3">
    <source>
        <dbReference type="Pfam" id="PF13472"/>
    </source>
</evidence>
<protein>
    <submittedName>
        <fullName evidence="4">SGNH/GDSL hydrolase family protein</fullName>
    </submittedName>
</protein>
<keyword evidence="2" id="KW-0472">Membrane</keyword>
<evidence type="ECO:0000313" key="5">
    <source>
        <dbReference type="Proteomes" id="UP000276542"/>
    </source>
</evidence>
<feature type="transmembrane region" description="Helical" evidence="2">
    <location>
        <begin position="12"/>
        <end position="32"/>
    </location>
</feature>
<dbReference type="PANTHER" id="PTHR30383:SF5">
    <property type="entry name" value="SGNH HYDROLASE-TYPE ESTERASE DOMAIN-CONTAINING PROTEIN"/>
    <property type="match status" value="1"/>
</dbReference>
<keyword evidence="2" id="KW-1133">Transmembrane helix</keyword>
<dbReference type="PANTHER" id="PTHR30383">
    <property type="entry name" value="THIOESTERASE 1/PROTEASE 1/LYSOPHOSPHOLIPASE L1"/>
    <property type="match status" value="1"/>
</dbReference>